<evidence type="ECO:0000313" key="3">
    <source>
        <dbReference type="EMBL" id="KKY22826.1"/>
    </source>
</evidence>
<reference evidence="3 4" key="2">
    <citation type="submission" date="2015-05" db="EMBL/GenBank/DDBJ databases">
        <authorList>
            <person name="Morales-Cruz A."/>
            <person name="Amrine K.C."/>
            <person name="Cantu D."/>
        </authorList>
    </citation>
    <scope>NUCLEOTIDE SEQUENCE [LARGE SCALE GENOMIC DNA]</scope>
    <source>
        <strain evidence="3">UCRPC4</strain>
    </source>
</reference>
<sequence>MDLWGNVKIPDISRLTSDTDSAEWVEVTNSSDVQYSSILGIPLRDIPEEGNTTFFAETSYISLNCEGLSEITSDTDLNVTTLEGLKVPTTGIKPNGTYYGISVETDSWAMALNGFLGGGPYGTIIGLENSTTEYAPFTLRFDSPLGNVTIHCPLTTTYIESHVQCYDQSCAVTSLRPSQLHHPSRNLTNLGYYGAFLEFTLYLTNATMTGLHSGTESALELFLADPDLTTQAGLAWPTISNVSLSDFELRLQQIINAFWFGSYDPTSVMGGNLNMTGASMVFDTVPGSHSQFKRIYHCNITWLTLAIVSASVMLLAAAFVGVLGFVTRGPQVLGYVSGALRDNPYIIPGLKTEKGNGYYDVNHAETVSGSEGGGRALKFSNTIPTPSRISAPMKVNSTIGGMSRSRKLQNLQIRLQDVDPNSEVGHIAISRCGDGLGDGICDNGGNQGDLNSRDRKSDVGQLKAGRLYH</sequence>
<organism evidence="3 4">
    <name type="scientific">Phaeomoniella chlamydospora</name>
    <name type="common">Phaeoacremonium chlamydosporum</name>
    <dbReference type="NCBI Taxonomy" id="158046"/>
    <lineage>
        <taxon>Eukaryota</taxon>
        <taxon>Fungi</taxon>
        <taxon>Dikarya</taxon>
        <taxon>Ascomycota</taxon>
        <taxon>Pezizomycotina</taxon>
        <taxon>Eurotiomycetes</taxon>
        <taxon>Chaetothyriomycetidae</taxon>
        <taxon>Phaeomoniellales</taxon>
        <taxon>Phaeomoniellaceae</taxon>
        <taxon>Phaeomoniella</taxon>
    </lineage>
</organism>
<feature type="transmembrane region" description="Helical" evidence="2">
    <location>
        <begin position="300"/>
        <end position="326"/>
    </location>
</feature>
<keyword evidence="2" id="KW-0812">Transmembrane</keyword>
<accession>A0A0G2EL17</accession>
<evidence type="ECO:0000256" key="2">
    <source>
        <dbReference type="SAM" id="Phobius"/>
    </source>
</evidence>
<comment type="caution">
    <text evidence="3">The sequence shown here is derived from an EMBL/GenBank/DDBJ whole genome shotgun (WGS) entry which is preliminary data.</text>
</comment>
<protein>
    <submittedName>
        <fullName evidence="3">Putative phospho-2-dehydro-3-deoxyheptonate aldolase</fullName>
    </submittedName>
</protein>
<gene>
    <name evidence="3" type="ORF">UCRPC4_g03152</name>
</gene>
<evidence type="ECO:0000313" key="4">
    <source>
        <dbReference type="Proteomes" id="UP000053317"/>
    </source>
</evidence>
<name>A0A0G2EL17_PHACM</name>
<proteinExistence type="predicted"/>
<evidence type="ECO:0000256" key="1">
    <source>
        <dbReference type="SAM" id="MobiDB-lite"/>
    </source>
</evidence>
<reference evidence="3 4" key="1">
    <citation type="submission" date="2015-05" db="EMBL/GenBank/DDBJ databases">
        <title>Distinctive expansion of gene families associated with plant cell wall degradation and secondary metabolism in the genomes of grapevine trunk pathogens.</title>
        <authorList>
            <person name="Lawrence D.P."/>
            <person name="Travadon R."/>
            <person name="Rolshausen P.E."/>
            <person name="Baumgartner K."/>
        </authorList>
    </citation>
    <scope>NUCLEOTIDE SEQUENCE [LARGE SCALE GENOMIC DNA]</scope>
    <source>
        <strain evidence="3">UCRPC4</strain>
    </source>
</reference>
<dbReference type="AlphaFoldDB" id="A0A0G2EL17"/>
<dbReference type="Proteomes" id="UP000053317">
    <property type="component" value="Unassembled WGS sequence"/>
</dbReference>
<keyword evidence="2" id="KW-0472">Membrane</keyword>
<feature type="region of interest" description="Disordered" evidence="1">
    <location>
        <begin position="445"/>
        <end position="469"/>
    </location>
</feature>
<dbReference type="OrthoDB" id="3692311at2759"/>
<keyword evidence="2" id="KW-1133">Transmembrane helix</keyword>
<keyword evidence="4" id="KW-1185">Reference proteome</keyword>
<dbReference type="EMBL" id="LCWF01000073">
    <property type="protein sequence ID" value="KKY22826.1"/>
    <property type="molecule type" value="Genomic_DNA"/>
</dbReference>